<evidence type="ECO:0000256" key="2">
    <source>
        <dbReference type="ARBA" id="ARBA00022801"/>
    </source>
</evidence>
<evidence type="ECO:0000256" key="3">
    <source>
        <dbReference type="ARBA" id="ARBA00023295"/>
    </source>
</evidence>
<keyword evidence="3 7" id="KW-0326">Glycosidase</keyword>
<dbReference type="InterPro" id="IPR019800">
    <property type="entry name" value="Glyco_hydro_3_AS"/>
</dbReference>
<accession>A0ABW5RCG0</accession>
<evidence type="ECO:0000313" key="8">
    <source>
        <dbReference type="Proteomes" id="UP001597497"/>
    </source>
</evidence>
<organism evidence="7 8">
    <name type="scientific">Marinicrinis sediminis</name>
    <dbReference type="NCBI Taxonomy" id="1652465"/>
    <lineage>
        <taxon>Bacteria</taxon>
        <taxon>Bacillati</taxon>
        <taxon>Bacillota</taxon>
        <taxon>Bacilli</taxon>
        <taxon>Bacillales</taxon>
        <taxon>Paenibacillaceae</taxon>
    </lineage>
</organism>
<evidence type="ECO:0000256" key="5">
    <source>
        <dbReference type="SAM" id="Phobius"/>
    </source>
</evidence>
<gene>
    <name evidence="7" type="primary">nagZ</name>
    <name evidence="7" type="ORF">ACFSUC_09000</name>
</gene>
<dbReference type="GO" id="GO:0004563">
    <property type="term" value="F:beta-N-acetylhexosaminidase activity"/>
    <property type="evidence" value="ECO:0007669"/>
    <property type="project" value="UniProtKB-EC"/>
</dbReference>
<keyword evidence="5" id="KW-1133">Transmembrane helix</keyword>
<dbReference type="PANTHER" id="PTHR30480">
    <property type="entry name" value="BETA-HEXOSAMINIDASE-RELATED"/>
    <property type="match status" value="1"/>
</dbReference>
<dbReference type="EC" id="3.2.1.52" evidence="7"/>
<evidence type="ECO:0000256" key="1">
    <source>
        <dbReference type="ARBA" id="ARBA00005336"/>
    </source>
</evidence>
<evidence type="ECO:0000256" key="4">
    <source>
        <dbReference type="SAM" id="MobiDB-lite"/>
    </source>
</evidence>
<proteinExistence type="inferred from homology"/>
<feature type="transmembrane region" description="Helical" evidence="5">
    <location>
        <begin position="6"/>
        <end position="26"/>
    </location>
</feature>
<protein>
    <submittedName>
        <fullName evidence="7">Beta-N-acetylhexosaminidase</fullName>
        <ecNumber evidence="7">3.2.1.52</ecNumber>
    </submittedName>
</protein>
<evidence type="ECO:0000259" key="6">
    <source>
        <dbReference type="Pfam" id="PF00933"/>
    </source>
</evidence>
<sequence length="467" mass="51470">MYIRHLYSRITITILILLAAGWLILIQGTSEKSMEQEQIEEPVTIPAEYDKQIVSTDNGNLTEHDHAAQEGEEASASTLPETETPATADPANDSANDLITYMEQMSLQEKIAQMMYVGVSGTSLHEQEQQLIAEDHVGGIILLGGNIENKQQLSRYVTDMKKANQTYPIPLFIGADEEGGRVSRIPDSILNFPSNQVIGRVEDEQLSYEIGQLLARKVKSFGMNMNFAPVLDIHSNPHNQVIGDRAFGAEPDLVSTLGIATMKGMQSKSVIPVVKHFPGHGDTKLDSHVHLPRVNKSLQELERNELIPFRRSIAEGAEMVMVAHVLYPQLDDQYPASLSPVLLTDLLRKQMGFEGVVVTDDLSMGAITSHYTMPEAVIQSIRAGSDMVMVTQIHRDDYQALLQAISAAVESGQIPRKQIDDSVARILALKQRRSPLQGTSAASQPQPLADQLTTLNEDIQAVLRQIP</sequence>
<keyword evidence="5" id="KW-0472">Membrane</keyword>
<dbReference type="InterPro" id="IPR017853">
    <property type="entry name" value="GH"/>
</dbReference>
<keyword evidence="5" id="KW-0812">Transmembrane</keyword>
<feature type="region of interest" description="Disordered" evidence="4">
    <location>
        <begin position="67"/>
        <end position="94"/>
    </location>
</feature>
<dbReference type="PRINTS" id="PR00133">
    <property type="entry name" value="GLHYDRLASE3"/>
</dbReference>
<dbReference type="NCBIfam" id="NF003740">
    <property type="entry name" value="PRK05337.1"/>
    <property type="match status" value="1"/>
</dbReference>
<dbReference type="RefSeq" id="WP_379929216.1">
    <property type="nucleotide sequence ID" value="NZ_JBHUMM010000014.1"/>
</dbReference>
<name>A0ABW5RCG0_9BACL</name>
<reference evidence="8" key="1">
    <citation type="journal article" date="2019" name="Int. J. Syst. Evol. Microbiol.">
        <title>The Global Catalogue of Microorganisms (GCM) 10K type strain sequencing project: providing services to taxonomists for standard genome sequencing and annotation.</title>
        <authorList>
            <consortium name="The Broad Institute Genomics Platform"/>
            <consortium name="The Broad Institute Genome Sequencing Center for Infectious Disease"/>
            <person name="Wu L."/>
            <person name="Ma J."/>
        </authorList>
    </citation>
    <scope>NUCLEOTIDE SEQUENCE [LARGE SCALE GENOMIC DNA]</scope>
    <source>
        <strain evidence="8">KCTC 33676</strain>
    </source>
</reference>
<evidence type="ECO:0000313" key="7">
    <source>
        <dbReference type="EMBL" id="MFD2671742.1"/>
    </source>
</evidence>
<keyword evidence="2 7" id="KW-0378">Hydrolase</keyword>
<dbReference type="Proteomes" id="UP001597497">
    <property type="component" value="Unassembled WGS sequence"/>
</dbReference>
<dbReference type="InterPro" id="IPR036962">
    <property type="entry name" value="Glyco_hydro_3_N_sf"/>
</dbReference>
<comment type="caution">
    <text evidence="7">The sequence shown here is derived from an EMBL/GenBank/DDBJ whole genome shotgun (WGS) entry which is preliminary data.</text>
</comment>
<dbReference type="Pfam" id="PF00933">
    <property type="entry name" value="Glyco_hydro_3"/>
    <property type="match status" value="1"/>
</dbReference>
<comment type="similarity">
    <text evidence="1">Belongs to the glycosyl hydrolase 3 family.</text>
</comment>
<dbReference type="PROSITE" id="PS00775">
    <property type="entry name" value="GLYCOSYL_HYDROL_F3"/>
    <property type="match status" value="1"/>
</dbReference>
<feature type="domain" description="Glycoside hydrolase family 3 N-terminal" evidence="6">
    <location>
        <begin position="107"/>
        <end position="428"/>
    </location>
</feature>
<keyword evidence="8" id="KW-1185">Reference proteome</keyword>
<dbReference type="InterPro" id="IPR050226">
    <property type="entry name" value="NagZ_Beta-hexosaminidase"/>
</dbReference>
<dbReference type="InterPro" id="IPR001764">
    <property type="entry name" value="Glyco_hydro_3_N"/>
</dbReference>
<dbReference type="PANTHER" id="PTHR30480:SF16">
    <property type="entry name" value="GLYCOSIDE HYDROLASE FAMILY 3 DOMAIN PROTEIN"/>
    <property type="match status" value="1"/>
</dbReference>
<feature type="compositionally biased region" description="Polar residues" evidence="4">
    <location>
        <begin position="75"/>
        <end position="85"/>
    </location>
</feature>
<dbReference type="Gene3D" id="3.20.20.300">
    <property type="entry name" value="Glycoside hydrolase, family 3, N-terminal domain"/>
    <property type="match status" value="1"/>
</dbReference>
<dbReference type="SUPFAM" id="SSF51445">
    <property type="entry name" value="(Trans)glycosidases"/>
    <property type="match status" value="1"/>
</dbReference>
<dbReference type="EMBL" id="JBHUMM010000014">
    <property type="protein sequence ID" value="MFD2671742.1"/>
    <property type="molecule type" value="Genomic_DNA"/>
</dbReference>